<proteinExistence type="predicted"/>
<reference evidence="1" key="1">
    <citation type="submission" date="2018-12" db="EMBL/GenBank/DDBJ databases">
        <title>Novel natural products biosynthetic potential of the class Ktedonobacteria.</title>
        <authorList>
            <person name="Zheng Y."/>
            <person name="Saitou A."/>
            <person name="Wang C.M."/>
            <person name="Toyoda A."/>
            <person name="Minakuchi Y."/>
            <person name="Sekiguchi Y."/>
            <person name="Ueda K."/>
            <person name="Takano H."/>
            <person name="Sakai Y."/>
            <person name="Yokota A."/>
            <person name="Yabe S."/>
        </authorList>
    </citation>
    <scope>NUCLEOTIDE SEQUENCE</scope>
    <source>
        <strain evidence="1">A3-2</strain>
    </source>
</reference>
<evidence type="ECO:0000313" key="1">
    <source>
        <dbReference type="EMBL" id="BBH92056.1"/>
    </source>
</evidence>
<name>A0A455SWV5_9CHLR</name>
<organism evidence="1">
    <name type="scientific">Thermogemmatispora argillosa</name>
    <dbReference type="NCBI Taxonomy" id="2045280"/>
    <lineage>
        <taxon>Bacteria</taxon>
        <taxon>Bacillati</taxon>
        <taxon>Chloroflexota</taxon>
        <taxon>Ktedonobacteria</taxon>
        <taxon>Thermogemmatisporales</taxon>
        <taxon>Thermogemmatisporaceae</taxon>
        <taxon>Thermogemmatispora</taxon>
    </lineage>
</organism>
<gene>
    <name evidence="1" type="ORF">KTA_02550</name>
</gene>
<dbReference type="AlphaFoldDB" id="A0A455SWV5"/>
<sequence length="84" mass="8985">MSLARAGRFPAGTWLLYERPGGLKVAVIVQPAGPWHDEPMRAVLILDGLTGSEIEALIRLLGLAPFAEWAPASPADTQAFFGVE</sequence>
<accession>A0A455SWV5</accession>
<dbReference type="EMBL" id="AP019377">
    <property type="protein sequence ID" value="BBH92056.1"/>
    <property type="molecule type" value="Genomic_DNA"/>
</dbReference>
<protein>
    <submittedName>
        <fullName evidence="1">Uncharacterized protein</fullName>
    </submittedName>
</protein>